<evidence type="ECO:0000259" key="13">
    <source>
        <dbReference type="Pfam" id="PF02887"/>
    </source>
</evidence>
<dbReference type="SUPFAM" id="SSF50800">
    <property type="entry name" value="PK beta-barrel domain-like"/>
    <property type="match status" value="1"/>
</dbReference>
<comment type="pathway">
    <text evidence="1">Carbohydrate degradation; glycolysis; pyruvate from D-glyceraldehyde 3-phosphate: step 5/5.</text>
</comment>
<keyword evidence="10" id="KW-0324">Glycolysis</keyword>
<dbReference type="NCBIfam" id="NF004978">
    <property type="entry name" value="PRK06354.1"/>
    <property type="match status" value="1"/>
</dbReference>
<dbReference type="EC" id="2.7.1.40" evidence="3"/>
<proteinExistence type="inferred from homology"/>
<keyword evidence="8" id="KW-0067">ATP-binding</keyword>
<keyword evidence="11" id="KW-0670">Pyruvate</keyword>
<evidence type="ECO:0000256" key="9">
    <source>
        <dbReference type="ARBA" id="ARBA00022842"/>
    </source>
</evidence>
<dbReference type="Pfam" id="PF02887">
    <property type="entry name" value="PK_C"/>
    <property type="match status" value="1"/>
</dbReference>
<dbReference type="InterPro" id="IPR001697">
    <property type="entry name" value="Pyr_Knase"/>
</dbReference>
<dbReference type="GO" id="GO:0016301">
    <property type="term" value="F:kinase activity"/>
    <property type="evidence" value="ECO:0007669"/>
    <property type="project" value="UniProtKB-KW"/>
</dbReference>
<feature type="domain" description="Pyruvate kinase C-terminal" evidence="13">
    <location>
        <begin position="368"/>
        <end position="480"/>
    </location>
</feature>
<dbReference type="Pfam" id="PF00224">
    <property type="entry name" value="PK"/>
    <property type="match status" value="1"/>
</dbReference>
<dbReference type="GO" id="GO:0030955">
    <property type="term" value="F:potassium ion binding"/>
    <property type="evidence" value="ECO:0007669"/>
    <property type="project" value="InterPro"/>
</dbReference>
<name>A0A0F9SU53_9ZZZZ</name>
<dbReference type="InterPro" id="IPR036918">
    <property type="entry name" value="Pyrv_Knase_C_sf"/>
</dbReference>
<protein>
    <recommendedName>
        <fullName evidence="3">pyruvate kinase</fullName>
        <ecNumber evidence="3">2.7.1.40</ecNumber>
    </recommendedName>
</protein>
<dbReference type="GO" id="GO:0000287">
    <property type="term" value="F:magnesium ion binding"/>
    <property type="evidence" value="ECO:0007669"/>
    <property type="project" value="InterPro"/>
</dbReference>
<evidence type="ECO:0000256" key="6">
    <source>
        <dbReference type="ARBA" id="ARBA00022741"/>
    </source>
</evidence>
<dbReference type="PROSITE" id="PS00110">
    <property type="entry name" value="PYRUVATE_KINASE"/>
    <property type="match status" value="1"/>
</dbReference>
<dbReference type="Gene3D" id="3.40.1380.20">
    <property type="entry name" value="Pyruvate kinase, C-terminal domain"/>
    <property type="match status" value="1"/>
</dbReference>
<accession>A0A0F9SU53</accession>
<dbReference type="FunFam" id="2.40.33.10:FF:000001">
    <property type="entry name" value="Pyruvate kinase"/>
    <property type="match status" value="1"/>
</dbReference>
<reference evidence="14" key="1">
    <citation type="journal article" date="2015" name="Nature">
        <title>Complex archaea that bridge the gap between prokaryotes and eukaryotes.</title>
        <authorList>
            <person name="Spang A."/>
            <person name="Saw J.H."/>
            <person name="Jorgensen S.L."/>
            <person name="Zaremba-Niedzwiedzka K."/>
            <person name="Martijn J."/>
            <person name="Lind A.E."/>
            <person name="van Eijk R."/>
            <person name="Schleper C."/>
            <person name="Guy L."/>
            <person name="Ettema T.J."/>
        </authorList>
    </citation>
    <scope>NUCLEOTIDE SEQUENCE</scope>
</reference>
<dbReference type="GO" id="GO:0004743">
    <property type="term" value="F:pyruvate kinase activity"/>
    <property type="evidence" value="ECO:0007669"/>
    <property type="project" value="UniProtKB-EC"/>
</dbReference>
<dbReference type="InterPro" id="IPR015793">
    <property type="entry name" value="Pyrv_Knase_brl"/>
</dbReference>
<evidence type="ECO:0000313" key="14">
    <source>
        <dbReference type="EMBL" id="KKN70359.1"/>
    </source>
</evidence>
<dbReference type="PANTHER" id="PTHR11817">
    <property type="entry name" value="PYRUVATE KINASE"/>
    <property type="match status" value="1"/>
</dbReference>
<dbReference type="PRINTS" id="PR01050">
    <property type="entry name" value="PYRUVTKNASE"/>
</dbReference>
<gene>
    <name evidence="14" type="ORF">LCGC14_0431590</name>
</gene>
<dbReference type="InterPro" id="IPR011037">
    <property type="entry name" value="Pyrv_Knase-like_insert_dom_sf"/>
</dbReference>
<evidence type="ECO:0000256" key="3">
    <source>
        <dbReference type="ARBA" id="ARBA00012142"/>
    </source>
</evidence>
<dbReference type="InterPro" id="IPR018209">
    <property type="entry name" value="Pyrv_Knase_AS"/>
</dbReference>
<comment type="similarity">
    <text evidence="2">Belongs to the pyruvate kinase family.</text>
</comment>
<dbReference type="AlphaFoldDB" id="A0A0F9SU53"/>
<evidence type="ECO:0000256" key="5">
    <source>
        <dbReference type="ARBA" id="ARBA00022723"/>
    </source>
</evidence>
<keyword evidence="7" id="KW-0418">Kinase</keyword>
<dbReference type="UniPathway" id="UPA00109">
    <property type="reaction ID" value="UER00188"/>
</dbReference>
<keyword evidence="4" id="KW-0808">Transferase</keyword>
<feature type="domain" description="Pyruvate kinase barrel" evidence="12">
    <location>
        <begin position="9"/>
        <end position="329"/>
    </location>
</feature>
<comment type="caution">
    <text evidence="14">The sequence shown here is derived from an EMBL/GenBank/DDBJ whole genome shotgun (WGS) entry which is preliminary data.</text>
</comment>
<organism evidence="14">
    <name type="scientific">marine sediment metagenome</name>
    <dbReference type="NCBI Taxonomy" id="412755"/>
    <lineage>
        <taxon>unclassified sequences</taxon>
        <taxon>metagenomes</taxon>
        <taxon>ecological metagenomes</taxon>
    </lineage>
</organism>
<keyword evidence="6" id="KW-0547">Nucleotide-binding</keyword>
<sequence>MAKAAALIKTKIVATIGPASRDRRMLERLMAAGVDVFRLNFSHGARAEHEQALRTIRALAGRRGDGPAVMADLCGPKIRVGQIAGGGVLLVEGAEVTIQRRTVVGTVKRFSTTLAELIDDVRKGQRIRLDDGKIELEVIRRRLPQAIVCRVLTGGILSSSKGVNLPQTALKLSALTEKDRADARWLAKQDIDYVALSFVQRAADVEALRKILRAGGSDAHIIAKIEKPQALKNIDGILAAADGIMVARGDLGVEMSLPEVPLAQKRLVRLAAAAGKVCIVATQMLETMTESASPTRAEVSDVANAVLDGADAVMLSGETAIGKYPEKTVRMMDSILRETGQYHDELRREGTVRIVLPEASAVGEDLLAVARAVAALVDDERVKAVAAFTISGETARVLSRMRLPVPILALTPSRRVAQQMSLLYGTVGREAPICTHTREILAVAADQARRLRWASKGEKIVVASGRPLGVSGTINTLVVHTV</sequence>
<dbReference type="InterPro" id="IPR015795">
    <property type="entry name" value="Pyrv_Knase_C"/>
</dbReference>
<dbReference type="InterPro" id="IPR015806">
    <property type="entry name" value="Pyrv_Knase_insert_dom_sf"/>
</dbReference>
<dbReference type="InterPro" id="IPR015813">
    <property type="entry name" value="Pyrv/PenolPyrv_kinase-like_dom"/>
</dbReference>
<evidence type="ECO:0000256" key="10">
    <source>
        <dbReference type="ARBA" id="ARBA00023152"/>
    </source>
</evidence>
<dbReference type="GO" id="GO:0005524">
    <property type="term" value="F:ATP binding"/>
    <property type="evidence" value="ECO:0007669"/>
    <property type="project" value="UniProtKB-KW"/>
</dbReference>
<dbReference type="EMBL" id="LAZR01000404">
    <property type="protein sequence ID" value="KKN70359.1"/>
    <property type="molecule type" value="Genomic_DNA"/>
</dbReference>
<evidence type="ECO:0000256" key="11">
    <source>
        <dbReference type="ARBA" id="ARBA00023317"/>
    </source>
</evidence>
<dbReference type="NCBIfam" id="TIGR01064">
    <property type="entry name" value="pyruv_kin"/>
    <property type="match status" value="1"/>
</dbReference>
<dbReference type="SUPFAM" id="SSF52935">
    <property type="entry name" value="PK C-terminal domain-like"/>
    <property type="match status" value="1"/>
</dbReference>
<evidence type="ECO:0000256" key="8">
    <source>
        <dbReference type="ARBA" id="ARBA00022840"/>
    </source>
</evidence>
<evidence type="ECO:0000256" key="4">
    <source>
        <dbReference type="ARBA" id="ARBA00022679"/>
    </source>
</evidence>
<dbReference type="SUPFAM" id="SSF51621">
    <property type="entry name" value="Phosphoenolpyruvate/pyruvate domain"/>
    <property type="match status" value="1"/>
</dbReference>
<evidence type="ECO:0000259" key="12">
    <source>
        <dbReference type="Pfam" id="PF00224"/>
    </source>
</evidence>
<dbReference type="InterPro" id="IPR040442">
    <property type="entry name" value="Pyrv_kinase-like_dom_sf"/>
</dbReference>
<dbReference type="NCBIfam" id="NF004491">
    <property type="entry name" value="PRK05826.1"/>
    <property type="match status" value="1"/>
</dbReference>
<keyword evidence="9" id="KW-0460">Magnesium</keyword>
<keyword evidence="5" id="KW-0479">Metal-binding</keyword>
<evidence type="ECO:0000256" key="1">
    <source>
        <dbReference type="ARBA" id="ARBA00004997"/>
    </source>
</evidence>
<dbReference type="Gene3D" id="3.20.20.60">
    <property type="entry name" value="Phosphoenolpyruvate-binding domains"/>
    <property type="match status" value="1"/>
</dbReference>
<evidence type="ECO:0000256" key="7">
    <source>
        <dbReference type="ARBA" id="ARBA00022777"/>
    </source>
</evidence>
<dbReference type="Gene3D" id="2.40.33.10">
    <property type="entry name" value="PK beta-barrel domain-like"/>
    <property type="match status" value="1"/>
</dbReference>
<evidence type="ECO:0000256" key="2">
    <source>
        <dbReference type="ARBA" id="ARBA00008663"/>
    </source>
</evidence>